<dbReference type="RefSeq" id="WP_102652323.1">
    <property type="nucleotide sequence ID" value="NZ_PNRF01000012.1"/>
</dbReference>
<name>A0A2N7U7L2_9GAMM</name>
<dbReference type="EMBL" id="PNRF01000012">
    <property type="protein sequence ID" value="PMR76419.1"/>
    <property type="molecule type" value="Genomic_DNA"/>
</dbReference>
<dbReference type="OrthoDB" id="138803at2"/>
<gene>
    <name evidence="2" type="ORF">C1H69_05055</name>
</gene>
<keyword evidence="3" id="KW-1185">Reference proteome</keyword>
<accession>A0A2N7U7L2</accession>
<dbReference type="InterPro" id="IPR021804">
    <property type="entry name" value="DUF3375"/>
</dbReference>
<evidence type="ECO:0000313" key="3">
    <source>
        <dbReference type="Proteomes" id="UP000235803"/>
    </source>
</evidence>
<reference evidence="2 3" key="1">
    <citation type="submission" date="2018-01" db="EMBL/GenBank/DDBJ databases">
        <title>Halomonas endophytica sp. nov., isolated from storage liquid in the stems of Populus euphratica.</title>
        <authorList>
            <person name="Chen C."/>
        </authorList>
    </citation>
    <scope>NUCLEOTIDE SEQUENCE [LARGE SCALE GENOMIC DNA]</scope>
    <source>
        <strain evidence="2 3">MC28</strain>
    </source>
</reference>
<organism evidence="2 3">
    <name type="scientific">Billgrantia endophytica</name>
    <dbReference type="NCBI Taxonomy" id="2033802"/>
    <lineage>
        <taxon>Bacteria</taxon>
        <taxon>Pseudomonadati</taxon>
        <taxon>Pseudomonadota</taxon>
        <taxon>Gammaproteobacteria</taxon>
        <taxon>Oceanospirillales</taxon>
        <taxon>Halomonadaceae</taxon>
        <taxon>Billgrantia</taxon>
    </lineage>
</organism>
<sequence>MDYDFLTTLRRHHPGWRLLAAEKALQWLASLQGQQFIGAESRLLTVFELLREISEGAETDPQARIAELSRRQAAGGVRGFKDHLTGEPAVASKAAW</sequence>
<dbReference type="Pfam" id="PF11855">
    <property type="entry name" value="DUF3375"/>
    <property type="match status" value="1"/>
</dbReference>
<evidence type="ECO:0000313" key="2">
    <source>
        <dbReference type="EMBL" id="PMR76419.1"/>
    </source>
</evidence>
<dbReference type="Proteomes" id="UP000235803">
    <property type="component" value="Unassembled WGS sequence"/>
</dbReference>
<dbReference type="AlphaFoldDB" id="A0A2N7U7L2"/>
<evidence type="ECO:0000256" key="1">
    <source>
        <dbReference type="SAM" id="MobiDB-lite"/>
    </source>
</evidence>
<protein>
    <submittedName>
        <fullName evidence="2">Uncharacterized protein</fullName>
    </submittedName>
</protein>
<comment type="caution">
    <text evidence="2">The sequence shown here is derived from an EMBL/GenBank/DDBJ whole genome shotgun (WGS) entry which is preliminary data.</text>
</comment>
<proteinExistence type="predicted"/>
<feature type="region of interest" description="Disordered" evidence="1">
    <location>
        <begin position="73"/>
        <end position="96"/>
    </location>
</feature>